<keyword evidence="3" id="KW-1185">Reference proteome</keyword>
<dbReference type="Proteomes" id="UP000322617">
    <property type="component" value="Chromosome"/>
</dbReference>
<dbReference type="OrthoDB" id="360384at2"/>
<name>A0A510JKT3_9FUSO</name>
<keyword evidence="1" id="KW-0472">Membrane</keyword>
<keyword evidence="1" id="KW-1133">Transmembrane helix</keyword>
<dbReference type="AlphaFoldDB" id="A0A510JKT3"/>
<keyword evidence="1" id="KW-0812">Transmembrane</keyword>
<dbReference type="InterPro" id="IPR021529">
    <property type="entry name" value="DUF2798"/>
</dbReference>
<feature type="transmembrane region" description="Helical" evidence="1">
    <location>
        <begin position="9"/>
        <end position="30"/>
    </location>
</feature>
<dbReference type="EMBL" id="AP019827">
    <property type="protein sequence ID" value="BBM39894.1"/>
    <property type="molecule type" value="Genomic_DNA"/>
</dbReference>
<evidence type="ECO:0008006" key="4">
    <source>
        <dbReference type="Google" id="ProtNLM"/>
    </source>
</evidence>
<protein>
    <recommendedName>
        <fullName evidence="4">Integral membrane protein</fullName>
    </recommendedName>
</protein>
<evidence type="ECO:0000256" key="1">
    <source>
        <dbReference type="SAM" id="Phobius"/>
    </source>
</evidence>
<feature type="transmembrane region" description="Helical" evidence="1">
    <location>
        <begin position="113"/>
        <end position="136"/>
    </location>
</feature>
<dbReference type="Pfam" id="PF11391">
    <property type="entry name" value="DUF2798"/>
    <property type="match status" value="2"/>
</dbReference>
<reference evidence="2 3" key="1">
    <citation type="submission" date="2019-07" db="EMBL/GenBank/DDBJ databases">
        <title>Complete Genome Sequence of Leptotrichia shahii Strain JCM 16776.</title>
        <authorList>
            <person name="Watanabe S."/>
            <person name="Cui L."/>
        </authorList>
    </citation>
    <scope>NUCLEOTIDE SEQUENCE [LARGE SCALE GENOMIC DNA]</scope>
    <source>
        <strain evidence="2 3">JCM16776</strain>
    </source>
</reference>
<feature type="transmembrane region" description="Helical" evidence="1">
    <location>
        <begin position="79"/>
        <end position="101"/>
    </location>
</feature>
<accession>A0A510JKT3</accession>
<gene>
    <name evidence="2" type="ORF">JCM16776_0085</name>
</gene>
<evidence type="ECO:0000313" key="3">
    <source>
        <dbReference type="Proteomes" id="UP000322617"/>
    </source>
</evidence>
<feature type="transmembrane region" description="Helical" evidence="1">
    <location>
        <begin position="36"/>
        <end position="58"/>
    </location>
</feature>
<dbReference type="KEGG" id="lsz:JCM16776_0085"/>
<proteinExistence type="predicted"/>
<dbReference type="RefSeq" id="WP_018450709.1">
    <property type="nucleotide sequence ID" value="NZ_AP019827.1"/>
</dbReference>
<sequence length="152" mass="16914">MPRNKKEGIIFGVTMCFLMVCGMSTYNLALVGKLSFAKFVIGLIPGFIVAFFFDTVIVGPVAKKIAFKLPINKNSKLQIILAISLLMVTGMVTFMSIFGLLMRPEIPQNIVSAYFIGWGMNFIAALPLQLLIVGPISRLKLQMLQRYFDSKI</sequence>
<organism evidence="2 3">
    <name type="scientific">Leptotrichia shahii</name>
    <dbReference type="NCBI Taxonomy" id="157691"/>
    <lineage>
        <taxon>Bacteria</taxon>
        <taxon>Fusobacteriati</taxon>
        <taxon>Fusobacteriota</taxon>
        <taxon>Fusobacteriia</taxon>
        <taxon>Fusobacteriales</taxon>
        <taxon>Leptotrichiaceae</taxon>
        <taxon>Leptotrichia</taxon>
    </lineage>
</organism>
<evidence type="ECO:0000313" key="2">
    <source>
        <dbReference type="EMBL" id="BBM39894.1"/>
    </source>
</evidence>